<evidence type="ECO:0000256" key="1">
    <source>
        <dbReference type="SAM" id="Phobius"/>
    </source>
</evidence>
<feature type="transmembrane region" description="Helical" evidence="1">
    <location>
        <begin position="78"/>
        <end position="97"/>
    </location>
</feature>
<organism evidence="3 4">
    <name type="scientific">Bacteriovorax antarcticus</name>
    <dbReference type="NCBI Taxonomy" id="3088717"/>
    <lineage>
        <taxon>Bacteria</taxon>
        <taxon>Pseudomonadati</taxon>
        <taxon>Bdellovibrionota</taxon>
        <taxon>Bacteriovoracia</taxon>
        <taxon>Bacteriovoracales</taxon>
        <taxon>Bacteriovoracaceae</taxon>
        <taxon>Bacteriovorax</taxon>
    </lineage>
</organism>
<keyword evidence="1" id="KW-0812">Transmembrane</keyword>
<dbReference type="Pfam" id="PF00534">
    <property type="entry name" value="Glycos_transf_1"/>
    <property type="match status" value="1"/>
</dbReference>
<keyword evidence="1" id="KW-0472">Membrane</keyword>
<dbReference type="InterPro" id="IPR001296">
    <property type="entry name" value="Glyco_trans_1"/>
</dbReference>
<dbReference type="GO" id="GO:0016757">
    <property type="term" value="F:glycosyltransferase activity"/>
    <property type="evidence" value="ECO:0007669"/>
    <property type="project" value="UniProtKB-KW"/>
</dbReference>
<dbReference type="EMBL" id="JAYGJQ010000002">
    <property type="protein sequence ID" value="MEA9356630.1"/>
    <property type="molecule type" value="Genomic_DNA"/>
</dbReference>
<sequence length="384" mass="43620">MKTLIVLIENYAIGGANKYSEDLINSVANSFEHIEIWGNPEAIKTINRSRISSEITLKSINIFNTSELIKGHKKIQRVILRLLFFPFSFVINFLSLVKLSIKLKKIKPTKILLCNGGYPASLYLIYSCLFIKKQFHPTMTIVSTPTRKTSYLLSLYGNFLDLIVRKNSHSLVVNSHAIKKELVEHHNFEEEKIFIVRNGIADSTPLFRTQKTSLSIGFVSRVEIAKGIRELMSAFDKLHNIYPDIELIIAGDGSLKNEVFEFSKKYTNVKYLGHFAGNIQELLSTIDIFVLPSYQEGLPYSLIEAAMSNCALVASNVGGIPEIIKHNFSGMLIPSHNTYALYQALDYMISHPEKRIEMSNNARATFLNEFTLERMKKDSHFLTL</sequence>
<reference evidence="3 4" key="1">
    <citation type="submission" date="2023-11" db="EMBL/GenBank/DDBJ databases">
        <title>A Novel Polar Bacteriovorax (B. antarcticus) Isolated from the Biocrust in Antarctica.</title>
        <authorList>
            <person name="Mun W."/>
            <person name="Choi S.Y."/>
            <person name="Mitchell R.J."/>
        </authorList>
    </citation>
    <scope>NUCLEOTIDE SEQUENCE [LARGE SCALE GENOMIC DNA]</scope>
    <source>
        <strain evidence="3 4">PP10</strain>
    </source>
</reference>
<dbReference type="Gene3D" id="3.40.50.2000">
    <property type="entry name" value="Glycogen Phosphorylase B"/>
    <property type="match status" value="2"/>
</dbReference>
<dbReference type="CDD" id="cd03801">
    <property type="entry name" value="GT4_PimA-like"/>
    <property type="match status" value="1"/>
</dbReference>
<dbReference type="EC" id="2.4.-.-" evidence="3"/>
<dbReference type="Proteomes" id="UP001302274">
    <property type="component" value="Unassembled WGS sequence"/>
</dbReference>
<gene>
    <name evidence="3" type="ORF">SHI21_10460</name>
</gene>
<dbReference type="RefSeq" id="WP_323576439.1">
    <property type="nucleotide sequence ID" value="NZ_JAYGJQ010000002.1"/>
</dbReference>
<evidence type="ECO:0000313" key="3">
    <source>
        <dbReference type="EMBL" id="MEA9356630.1"/>
    </source>
</evidence>
<evidence type="ECO:0000259" key="2">
    <source>
        <dbReference type="Pfam" id="PF00534"/>
    </source>
</evidence>
<feature type="domain" description="Glycosyl transferase family 1" evidence="2">
    <location>
        <begin position="211"/>
        <end position="364"/>
    </location>
</feature>
<accession>A0ABU5VX84</accession>
<protein>
    <submittedName>
        <fullName evidence="3">Glycosyltransferase family 4 protein</fullName>
        <ecNumber evidence="3">2.4.-.-</ecNumber>
    </submittedName>
</protein>
<keyword evidence="3" id="KW-0328">Glycosyltransferase</keyword>
<dbReference type="PANTHER" id="PTHR12526:SF636">
    <property type="entry name" value="BLL3647 PROTEIN"/>
    <property type="match status" value="1"/>
</dbReference>
<comment type="caution">
    <text evidence="3">The sequence shown here is derived from an EMBL/GenBank/DDBJ whole genome shotgun (WGS) entry which is preliminary data.</text>
</comment>
<dbReference type="SUPFAM" id="SSF53756">
    <property type="entry name" value="UDP-Glycosyltransferase/glycogen phosphorylase"/>
    <property type="match status" value="1"/>
</dbReference>
<evidence type="ECO:0000313" key="4">
    <source>
        <dbReference type="Proteomes" id="UP001302274"/>
    </source>
</evidence>
<keyword evidence="3" id="KW-0808">Transferase</keyword>
<name>A0ABU5VX84_9BACT</name>
<keyword evidence="1" id="KW-1133">Transmembrane helix</keyword>
<dbReference type="PANTHER" id="PTHR12526">
    <property type="entry name" value="GLYCOSYLTRANSFERASE"/>
    <property type="match status" value="1"/>
</dbReference>
<keyword evidence="4" id="KW-1185">Reference proteome</keyword>
<proteinExistence type="predicted"/>